<keyword evidence="3" id="KW-1185">Reference proteome</keyword>
<evidence type="ECO:0000259" key="1">
    <source>
        <dbReference type="Pfam" id="PF13456"/>
    </source>
</evidence>
<dbReference type="InterPro" id="IPR053151">
    <property type="entry name" value="RNase_H-like"/>
</dbReference>
<dbReference type="InterPro" id="IPR036397">
    <property type="entry name" value="RNaseH_sf"/>
</dbReference>
<comment type="caution">
    <text evidence="2">The sequence shown here is derived from an EMBL/GenBank/DDBJ whole genome shotgun (WGS) entry which is preliminary data.</text>
</comment>
<feature type="domain" description="RNase H type-1" evidence="1">
    <location>
        <begin position="12"/>
        <end position="118"/>
    </location>
</feature>
<dbReference type="PANTHER" id="PTHR47723">
    <property type="entry name" value="OS05G0353850 PROTEIN"/>
    <property type="match status" value="1"/>
</dbReference>
<name>A0ABD1N631_9FABA</name>
<evidence type="ECO:0000313" key="2">
    <source>
        <dbReference type="EMBL" id="KAL2343575.1"/>
    </source>
</evidence>
<dbReference type="Proteomes" id="UP001603857">
    <property type="component" value="Unassembled WGS sequence"/>
</dbReference>
<reference evidence="2 3" key="1">
    <citation type="submission" date="2024-08" db="EMBL/GenBank/DDBJ databases">
        <title>Insights into the chromosomal genome structure of Flemingia macrophylla.</title>
        <authorList>
            <person name="Ding Y."/>
            <person name="Zhao Y."/>
            <person name="Bi W."/>
            <person name="Wu M."/>
            <person name="Zhao G."/>
            <person name="Gong Y."/>
            <person name="Li W."/>
            <person name="Zhang P."/>
        </authorList>
    </citation>
    <scope>NUCLEOTIDE SEQUENCE [LARGE SCALE GENOMIC DNA]</scope>
    <source>
        <strain evidence="2">DYQJB</strain>
        <tissue evidence="2">Leaf</tissue>
    </source>
</reference>
<dbReference type="CDD" id="cd06222">
    <property type="entry name" value="RNase_H_like"/>
    <property type="match status" value="1"/>
</dbReference>
<accession>A0ABD1N631</accession>
<dbReference type="InterPro" id="IPR002156">
    <property type="entry name" value="RNaseH_domain"/>
</dbReference>
<dbReference type="InterPro" id="IPR012337">
    <property type="entry name" value="RNaseH-like_sf"/>
</dbReference>
<sequence>MLKLNCDGAMSRETLRDSEGKMIVAFSRKLNVNSILDAELRAISHGLQIVQDKDIQENIVVETNSGQAVKLLTKGCPSDHGNALMVQHISGQLASSEVVEIKHIWREANSLADTFAKFGFLLDEFKVFVIRNMRFHFSRLHF</sequence>
<evidence type="ECO:0000313" key="3">
    <source>
        <dbReference type="Proteomes" id="UP001603857"/>
    </source>
</evidence>
<gene>
    <name evidence="2" type="ORF">Fmac_004860</name>
</gene>
<dbReference type="AlphaFoldDB" id="A0ABD1N631"/>
<dbReference type="Pfam" id="PF13456">
    <property type="entry name" value="RVT_3"/>
    <property type="match status" value="1"/>
</dbReference>
<protein>
    <recommendedName>
        <fullName evidence="1">RNase H type-1 domain-containing protein</fullName>
    </recommendedName>
</protein>
<dbReference type="PANTHER" id="PTHR47723:SF19">
    <property type="entry name" value="POLYNUCLEOTIDYL TRANSFERASE, RIBONUCLEASE H-LIKE SUPERFAMILY PROTEIN"/>
    <property type="match status" value="1"/>
</dbReference>
<dbReference type="SUPFAM" id="SSF53098">
    <property type="entry name" value="Ribonuclease H-like"/>
    <property type="match status" value="1"/>
</dbReference>
<dbReference type="EMBL" id="JBGMDY010000002">
    <property type="protein sequence ID" value="KAL2343575.1"/>
    <property type="molecule type" value="Genomic_DNA"/>
</dbReference>
<proteinExistence type="predicted"/>
<dbReference type="InterPro" id="IPR044730">
    <property type="entry name" value="RNase_H-like_dom_plant"/>
</dbReference>
<dbReference type="Gene3D" id="3.30.420.10">
    <property type="entry name" value="Ribonuclease H-like superfamily/Ribonuclease H"/>
    <property type="match status" value="1"/>
</dbReference>
<organism evidence="2 3">
    <name type="scientific">Flemingia macrophylla</name>
    <dbReference type="NCBI Taxonomy" id="520843"/>
    <lineage>
        <taxon>Eukaryota</taxon>
        <taxon>Viridiplantae</taxon>
        <taxon>Streptophyta</taxon>
        <taxon>Embryophyta</taxon>
        <taxon>Tracheophyta</taxon>
        <taxon>Spermatophyta</taxon>
        <taxon>Magnoliopsida</taxon>
        <taxon>eudicotyledons</taxon>
        <taxon>Gunneridae</taxon>
        <taxon>Pentapetalae</taxon>
        <taxon>rosids</taxon>
        <taxon>fabids</taxon>
        <taxon>Fabales</taxon>
        <taxon>Fabaceae</taxon>
        <taxon>Papilionoideae</taxon>
        <taxon>50 kb inversion clade</taxon>
        <taxon>NPAAA clade</taxon>
        <taxon>indigoferoid/millettioid clade</taxon>
        <taxon>Phaseoleae</taxon>
        <taxon>Flemingia</taxon>
    </lineage>
</organism>